<evidence type="ECO:0000313" key="1">
    <source>
        <dbReference type="EMBL" id="SMO59470.1"/>
    </source>
</evidence>
<protein>
    <submittedName>
        <fullName evidence="1">Uncharacterized protein</fullName>
    </submittedName>
</protein>
<dbReference type="RefSeq" id="WP_142935586.1">
    <property type="nucleotide sequence ID" value="NZ_FXTM01000013.1"/>
</dbReference>
<evidence type="ECO:0000313" key="2">
    <source>
        <dbReference type="Proteomes" id="UP000317315"/>
    </source>
</evidence>
<gene>
    <name evidence="1" type="ORF">SAMN06269117_11323</name>
</gene>
<sequence length="108" mass="12534">MNKTILQSLQKKYPMNALQKVLKLPKNISLNQLTDLIRREFAKATKAQGIKDGWIVEIYKDYIIAHFYGSEVSGGDKYYKIPFSIDGTSIKFDFTKKVEVVRSWQEVK</sequence>
<name>A0A521CLB0_9BACT</name>
<dbReference type="Proteomes" id="UP000317315">
    <property type="component" value="Unassembled WGS sequence"/>
</dbReference>
<accession>A0A521CLB0</accession>
<keyword evidence="2" id="KW-1185">Reference proteome</keyword>
<dbReference type="EMBL" id="FXTM01000013">
    <property type="protein sequence ID" value="SMO59470.1"/>
    <property type="molecule type" value="Genomic_DNA"/>
</dbReference>
<organism evidence="1 2">
    <name type="scientific">Balnearium lithotrophicum</name>
    <dbReference type="NCBI Taxonomy" id="223788"/>
    <lineage>
        <taxon>Bacteria</taxon>
        <taxon>Pseudomonadati</taxon>
        <taxon>Aquificota</taxon>
        <taxon>Aquificia</taxon>
        <taxon>Desulfurobacteriales</taxon>
        <taxon>Desulfurobacteriaceae</taxon>
        <taxon>Balnearium</taxon>
    </lineage>
</organism>
<reference evidence="1 2" key="1">
    <citation type="submission" date="2017-05" db="EMBL/GenBank/DDBJ databases">
        <authorList>
            <person name="Varghese N."/>
            <person name="Submissions S."/>
        </authorList>
    </citation>
    <scope>NUCLEOTIDE SEQUENCE [LARGE SCALE GENOMIC DNA]</scope>
    <source>
        <strain evidence="1 2">DSM 16304</strain>
    </source>
</reference>
<proteinExistence type="predicted"/>
<dbReference type="AlphaFoldDB" id="A0A521CLB0"/>